<accession>A0A813WNI8</accession>
<dbReference type="EMBL" id="CAJOBC010000942">
    <property type="protein sequence ID" value="CAF3640963.1"/>
    <property type="molecule type" value="Genomic_DNA"/>
</dbReference>
<name>A0A813WNI8_9BILA</name>
<evidence type="ECO:0000313" key="3">
    <source>
        <dbReference type="Proteomes" id="UP000663829"/>
    </source>
</evidence>
<keyword evidence="3" id="KW-1185">Reference proteome</keyword>
<dbReference type="EMBL" id="CAJNOQ010000942">
    <property type="protein sequence ID" value="CAF0853264.1"/>
    <property type="molecule type" value="Genomic_DNA"/>
</dbReference>
<proteinExistence type="predicted"/>
<dbReference type="Proteomes" id="UP000681722">
    <property type="component" value="Unassembled WGS sequence"/>
</dbReference>
<dbReference type="Proteomes" id="UP000663829">
    <property type="component" value="Unassembled WGS sequence"/>
</dbReference>
<evidence type="ECO:0000313" key="1">
    <source>
        <dbReference type="EMBL" id="CAF0853264.1"/>
    </source>
</evidence>
<gene>
    <name evidence="1" type="ORF">GPM918_LOCUS6188</name>
    <name evidence="2" type="ORF">SRO942_LOCUS6188</name>
</gene>
<sequence length="117" mass="13069">MESHQSLATLLRMEGDQQQQSGGNVDVISMVIWLSTGNGKFYELHGQREIIKQVLPKSPDNAYRWGYYNSPADPDRASYTQVLEAFLKNGFRIEGSSGAGTQGLLRTQYILVKRATS</sequence>
<organism evidence="1 3">
    <name type="scientific">Didymodactylos carnosus</name>
    <dbReference type="NCBI Taxonomy" id="1234261"/>
    <lineage>
        <taxon>Eukaryota</taxon>
        <taxon>Metazoa</taxon>
        <taxon>Spiralia</taxon>
        <taxon>Gnathifera</taxon>
        <taxon>Rotifera</taxon>
        <taxon>Eurotatoria</taxon>
        <taxon>Bdelloidea</taxon>
        <taxon>Philodinida</taxon>
        <taxon>Philodinidae</taxon>
        <taxon>Didymodactylos</taxon>
    </lineage>
</organism>
<evidence type="ECO:0000313" key="2">
    <source>
        <dbReference type="EMBL" id="CAF3640963.1"/>
    </source>
</evidence>
<dbReference type="OrthoDB" id="9974581at2759"/>
<comment type="caution">
    <text evidence="1">The sequence shown here is derived from an EMBL/GenBank/DDBJ whole genome shotgun (WGS) entry which is preliminary data.</text>
</comment>
<dbReference type="AlphaFoldDB" id="A0A813WNI8"/>
<reference evidence="1" key="1">
    <citation type="submission" date="2021-02" db="EMBL/GenBank/DDBJ databases">
        <authorList>
            <person name="Nowell W R."/>
        </authorList>
    </citation>
    <scope>NUCLEOTIDE SEQUENCE</scope>
</reference>
<protein>
    <submittedName>
        <fullName evidence="1">Uncharacterized protein</fullName>
    </submittedName>
</protein>